<feature type="domain" description="CBS" evidence="12">
    <location>
        <begin position="229"/>
        <end position="288"/>
    </location>
</feature>
<dbReference type="Pfam" id="PF01595">
    <property type="entry name" value="CNNM"/>
    <property type="match status" value="1"/>
</dbReference>
<dbReference type="InterPro" id="IPR002550">
    <property type="entry name" value="CNNM"/>
</dbReference>
<dbReference type="InterPro" id="IPR016169">
    <property type="entry name" value="FAD-bd_PCMH_sub2"/>
</dbReference>
<keyword evidence="3" id="KW-1003">Cell membrane</keyword>
<dbReference type="Pfam" id="PF00571">
    <property type="entry name" value="CBS"/>
    <property type="match status" value="2"/>
</dbReference>
<dbReference type="PROSITE" id="PS51371">
    <property type="entry name" value="CBS"/>
    <property type="match status" value="2"/>
</dbReference>
<evidence type="ECO:0000256" key="2">
    <source>
        <dbReference type="ARBA" id="ARBA00006337"/>
    </source>
</evidence>
<feature type="domain" description="CNNM transmembrane" evidence="13">
    <location>
        <begin position="2"/>
        <end position="210"/>
    </location>
</feature>
<keyword evidence="15" id="KW-1185">Reference proteome</keyword>
<evidence type="ECO:0000259" key="12">
    <source>
        <dbReference type="PROSITE" id="PS51371"/>
    </source>
</evidence>
<organism evidence="14 15">
    <name type="scientific">Cyanobacterium stanieri LEGE 03274</name>
    <dbReference type="NCBI Taxonomy" id="1828756"/>
    <lineage>
        <taxon>Bacteria</taxon>
        <taxon>Bacillati</taxon>
        <taxon>Cyanobacteriota</taxon>
        <taxon>Cyanophyceae</taxon>
        <taxon>Oscillatoriophycideae</taxon>
        <taxon>Chroococcales</taxon>
        <taxon>Geminocystaceae</taxon>
        <taxon>Cyanobacterium</taxon>
    </lineage>
</organism>
<reference evidence="14 15" key="1">
    <citation type="submission" date="2020-10" db="EMBL/GenBank/DDBJ databases">
        <authorList>
            <person name="Castelo-Branco R."/>
            <person name="Eusebio N."/>
            <person name="Adriana R."/>
            <person name="Vieira A."/>
            <person name="Brugerolle De Fraissinette N."/>
            <person name="Rezende De Castro R."/>
            <person name="Schneider M.P."/>
            <person name="Vasconcelos V."/>
            <person name="Leao P.N."/>
        </authorList>
    </citation>
    <scope>NUCLEOTIDE SEQUENCE [LARGE SCALE GENOMIC DNA]</scope>
    <source>
        <strain evidence="14 15">LEGE 03274</strain>
    </source>
</reference>
<evidence type="ECO:0000256" key="11">
    <source>
        <dbReference type="SAM" id="Phobius"/>
    </source>
</evidence>
<evidence type="ECO:0000256" key="1">
    <source>
        <dbReference type="ARBA" id="ARBA00004651"/>
    </source>
</evidence>
<evidence type="ECO:0000256" key="10">
    <source>
        <dbReference type="PROSITE-ProRule" id="PRU01193"/>
    </source>
</evidence>
<keyword evidence="4 10" id="KW-0812">Transmembrane</keyword>
<sequence length="463" mass="52169">MSLPDIGFRLLAIFSLIAINAFFVTGEFAIVSVRRSRINHLVLEGDIPSQTVQSLQKSLDRLLSTTQLGITLSSLALGWIGESTMAQILQSWIIALSLPANINQILIHSVSIPLSFILLVYLQIVLGELCPKSFSLLYAENLARFLAPPIRVIGIIFKPFIDILNQSTKFILRLFGAEYTGQGWYKQVTPEELQLIIRTEKESSGLEAEERELLSNVFEFGDVEAMEIMTPRVNIDYLSLDSTYQDLIEEVAKTGHSRYPVIGESLDDIRGIINLKDSVSFLGKHEDLENNQNPPLSENKLSQSIKDLIRPVKFLSEFTPLSELLNVMQQSRLKMVIIVDEYGGTAGLVSMQNLINEILGHEEKSITNQESEVTVIDEQNFLVWAQINLEELNDLLDFNLPLTEEYTTLGGFLIYQWQKIPSRGEKYVFDNLVFTIADMDGPRIHKIKVTIQDSTGEMVDNQG</sequence>
<name>A0ABR9V3H0_9CHRO</name>
<evidence type="ECO:0000259" key="13">
    <source>
        <dbReference type="PROSITE" id="PS51846"/>
    </source>
</evidence>
<evidence type="ECO:0000256" key="8">
    <source>
        <dbReference type="ARBA" id="ARBA00023136"/>
    </source>
</evidence>
<dbReference type="PANTHER" id="PTHR43099">
    <property type="entry name" value="UPF0053 PROTEIN YRKA"/>
    <property type="match status" value="1"/>
</dbReference>
<dbReference type="InterPro" id="IPR044751">
    <property type="entry name" value="Ion_transp-like_CBS"/>
</dbReference>
<feature type="transmembrane region" description="Helical" evidence="11">
    <location>
        <begin position="6"/>
        <end position="31"/>
    </location>
</feature>
<dbReference type="InterPro" id="IPR036318">
    <property type="entry name" value="FAD-bd_PCMH-like_sf"/>
</dbReference>
<dbReference type="RefSeq" id="WP_193800610.1">
    <property type="nucleotide sequence ID" value="NZ_JADEWC010000012.1"/>
</dbReference>
<keyword evidence="5" id="KW-0677">Repeat</keyword>
<dbReference type="InterPro" id="IPR046342">
    <property type="entry name" value="CBS_dom_sf"/>
</dbReference>
<dbReference type="PANTHER" id="PTHR43099:SF2">
    <property type="entry name" value="UPF0053 PROTEIN YRKA"/>
    <property type="match status" value="1"/>
</dbReference>
<dbReference type="SUPFAM" id="SSF54631">
    <property type="entry name" value="CBS-domain pair"/>
    <property type="match status" value="1"/>
</dbReference>
<comment type="subcellular location">
    <subcellularLocation>
        <location evidence="1">Cell membrane</location>
        <topology evidence="1">Multi-pass membrane protein</topology>
    </subcellularLocation>
</comment>
<keyword evidence="7 9" id="KW-0129">CBS domain</keyword>
<evidence type="ECO:0000313" key="15">
    <source>
        <dbReference type="Proteomes" id="UP000654604"/>
    </source>
</evidence>
<evidence type="ECO:0000256" key="3">
    <source>
        <dbReference type="ARBA" id="ARBA00022475"/>
    </source>
</evidence>
<dbReference type="Pfam" id="PF03471">
    <property type="entry name" value="CorC_HlyC"/>
    <property type="match status" value="1"/>
</dbReference>
<dbReference type="InterPro" id="IPR005170">
    <property type="entry name" value="Transptr-assoc_dom"/>
</dbReference>
<keyword evidence="6 10" id="KW-1133">Transmembrane helix</keyword>
<dbReference type="PROSITE" id="PS51846">
    <property type="entry name" value="CNNM"/>
    <property type="match status" value="1"/>
</dbReference>
<evidence type="ECO:0000256" key="9">
    <source>
        <dbReference type="PROSITE-ProRule" id="PRU00703"/>
    </source>
</evidence>
<feature type="domain" description="CBS" evidence="12">
    <location>
        <begin position="308"/>
        <end position="365"/>
    </location>
</feature>
<evidence type="ECO:0000256" key="7">
    <source>
        <dbReference type="ARBA" id="ARBA00023122"/>
    </source>
</evidence>
<dbReference type="SMART" id="SM01091">
    <property type="entry name" value="CorC_HlyC"/>
    <property type="match status" value="1"/>
</dbReference>
<feature type="transmembrane region" description="Helical" evidence="11">
    <location>
        <begin position="105"/>
        <end position="126"/>
    </location>
</feature>
<dbReference type="InterPro" id="IPR000644">
    <property type="entry name" value="CBS_dom"/>
</dbReference>
<dbReference type="InterPro" id="IPR051676">
    <property type="entry name" value="UPF0053_domain"/>
</dbReference>
<comment type="caution">
    <text evidence="14">The sequence shown here is derived from an EMBL/GenBank/DDBJ whole genome shotgun (WGS) entry which is preliminary data.</text>
</comment>
<dbReference type="Gene3D" id="3.10.580.10">
    <property type="entry name" value="CBS-domain"/>
    <property type="match status" value="1"/>
</dbReference>
<proteinExistence type="inferred from homology"/>
<evidence type="ECO:0000313" key="14">
    <source>
        <dbReference type="EMBL" id="MBE9222449.1"/>
    </source>
</evidence>
<dbReference type="CDD" id="cd04590">
    <property type="entry name" value="CBS_pair_CorC_HlyC_assoc"/>
    <property type="match status" value="1"/>
</dbReference>
<keyword evidence="8 10" id="KW-0472">Membrane</keyword>
<evidence type="ECO:0000256" key="6">
    <source>
        <dbReference type="ARBA" id="ARBA00022989"/>
    </source>
</evidence>
<evidence type="ECO:0000256" key="5">
    <source>
        <dbReference type="ARBA" id="ARBA00022737"/>
    </source>
</evidence>
<accession>A0ABR9V3H0</accession>
<gene>
    <name evidence="14" type="ORF">IQ215_07035</name>
</gene>
<comment type="similarity">
    <text evidence="2">Belongs to the UPF0053 family.</text>
</comment>
<dbReference type="Gene3D" id="3.30.465.10">
    <property type="match status" value="1"/>
</dbReference>
<dbReference type="SUPFAM" id="SSF56176">
    <property type="entry name" value="FAD-binding/transporter-associated domain-like"/>
    <property type="match status" value="1"/>
</dbReference>
<dbReference type="Proteomes" id="UP000654604">
    <property type="component" value="Unassembled WGS sequence"/>
</dbReference>
<dbReference type="EMBL" id="JADEWC010000012">
    <property type="protein sequence ID" value="MBE9222449.1"/>
    <property type="molecule type" value="Genomic_DNA"/>
</dbReference>
<protein>
    <submittedName>
        <fullName evidence="14">HlyC/CorC family transporter</fullName>
    </submittedName>
</protein>
<evidence type="ECO:0000256" key="4">
    <source>
        <dbReference type="ARBA" id="ARBA00022692"/>
    </source>
</evidence>